<dbReference type="RefSeq" id="WP_190427383.1">
    <property type="nucleotide sequence ID" value="NZ_JAAOCA010000072.1"/>
</dbReference>
<evidence type="ECO:0000313" key="1">
    <source>
        <dbReference type="EMBL" id="MBD1602408.1"/>
    </source>
</evidence>
<comment type="caution">
    <text evidence="1">The sequence shown here is derived from an EMBL/GenBank/DDBJ whole genome shotgun (WGS) entry which is preliminary data.</text>
</comment>
<reference evidence="1 2" key="1">
    <citation type="journal article" date="2020" name="Insects">
        <title>Bacteria Belonging to Pseudomonas typographi sp. nov. from the Bark Beetle Ips typographus Have Genomic Potential to Aid in the Host Ecology.</title>
        <authorList>
            <person name="Peral-Aranega E."/>
            <person name="Saati-Santamaria Z."/>
            <person name="Kolarik M."/>
            <person name="Rivas R."/>
            <person name="Garcia-Fraile P."/>
        </authorList>
    </citation>
    <scope>NUCLEOTIDE SEQUENCE [LARGE SCALE GENOMIC DNA]</scope>
    <source>
        <strain evidence="1 2">CA3A</strain>
    </source>
</reference>
<proteinExistence type="predicted"/>
<dbReference type="EMBL" id="JAAOCA010000072">
    <property type="protein sequence ID" value="MBD1602408.1"/>
    <property type="molecule type" value="Genomic_DNA"/>
</dbReference>
<sequence length="62" mass="7572">MKRERRKEVKDRVRYFASGLVENEELIQVSEQFDDFTDEEKQLAQDEMVRISKRIWPDEVEP</sequence>
<organism evidence="1 2">
    <name type="scientific">Pseudomonas typographi</name>
    <dbReference type="NCBI Taxonomy" id="2715964"/>
    <lineage>
        <taxon>Bacteria</taxon>
        <taxon>Pseudomonadati</taxon>
        <taxon>Pseudomonadota</taxon>
        <taxon>Gammaproteobacteria</taxon>
        <taxon>Pseudomonadales</taxon>
        <taxon>Pseudomonadaceae</taxon>
        <taxon>Pseudomonas</taxon>
    </lineage>
</organism>
<dbReference type="Proteomes" id="UP000805841">
    <property type="component" value="Unassembled WGS sequence"/>
</dbReference>
<protein>
    <submittedName>
        <fullName evidence="1">Uncharacterized protein</fullName>
    </submittedName>
</protein>
<gene>
    <name evidence="1" type="ORF">HAQ05_27400</name>
</gene>
<evidence type="ECO:0000313" key="2">
    <source>
        <dbReference type="Proteomes" id="UP000805841"/>
    </source>
</evidence>
<name>A0ABR7ZAR2_9PSED</name>
<accession>A0ABR7ZAR2</accession>
<keyword evidence="2" id="KW-1185">Reference proteome</keyword>